<feature type="repeat" description="ANK" evidence="1">
    <location>
        <begin position="248"/>
        <end position="273"/>
    </location>
</feature>
<dbReference type="InterPro" id="IPR036770">
    <property type="entry name" value="Ankyrin_rpt-contain_sf"/>
</dbReference>
<evidence type="ECO:0000313" key="2">
    <source>
        <dbReference type="EMBL" id="KAJ9136861.1"/>
    </source>
</evidence>
<dbReference type="EMBL" id="JANBVO010000037">
    <property type="protein sequence ID" value="KAJ9136861.1"/>
    <property type="molecule type" value="Genomic_DNA"/>
</dbReference>
<protein>
    <recommendedName>
        <fullName evidence="4">Ankyrin repeat protein</fullName>
    </recommendedName>
</protein>
<accession>A0AA38VET4</accession>
<dbReference type="PROSITE" id="PS50088">
    <property type="entry name" value="ANK_REPEAT"/>
    <property type="match status" value="1"/>
</dbReference>
<dbReference type="Proteomes" id="UP001174694">
    <property type="component" value="Unassembled WGS sequence"/>
</dbReference>
<dbReference type="SUPFAM" id="SSF48403">
    <property type="entry name" value="Ankyrin repeat"/>
    <property type="match status" value="1"/>
</dbReference>
<sequence length="420" mass="48453">MDPGTILSVAEGLAKVIAYLTWAAETIKNAPNSLASVMAETDKLRLQVERLYAKQQGMPEDRRQYLAKQVDIEECEKLTDELVKLTASMKPADGDADAKVDKGGKMKPADRFRWLWNKNDVEDLVVRLAREATKLREFITTELVMSIDEKLELLMLKSYVEQVPQFDSNGIYSPFKTDAVAWYGQFRCKPGQDLTMPYFRDRYALANAAFAGRWDEVIRTLDRAEKVYRQRWINCTTIRAANDFGMASGFRPLHQAAWHGKKSVVDYLLRNGAWRLSRTAKDTSTSLKDSTPLDIAKDHEWEHLYDLLSPVVRRPVSHKTIMSLQNQLHDLIRETFGTRPDAHLDCFLFPELDILTEFDRSRMWFPLNPELLDTREGLAVHMILERNELVVIMRWGRGKKKNYRISVKGVEEIEQAVVLR</sequence>
<dbReference type="InterPro" id="IPR002110">
    <property type="entry name" value="Ankyrin_rpt"/>
</dbReference>
<proteinExistence type="predicted"/>
<dbReference type="AlphaFoldDB" id="A0AA38VET4"/>
<evidence type="ECO:0008006" key="4">
    <source>
        <dbReference type="Google" id="ProtNLM"/>
    </source>
</evidence>
<evidence type="ECO:0000313" key="3">
    <source>
        <dbReference type="Proteomes" id="UP001174694"/>
    </source>
</evidence>
<reference evidence="2" key="1">
    <citation type="submission" date="2022-07" db="EMBL/GenBank/DDBJ databases">
        <title>Fungi with potential for degradation of polypropylene.</title>
        <authorList>
            <person name="Gostincar C."/>
        </authorList>
    </citation>
    <scope>NUCLEOTIDE SEQUENCE</scope>
    <source>
        <strain evidence="2">EXF-13308</strain>
    </source>
</reference>
<comment type="caution">
    <text evidence="2">The sequence shown here is derived from an EMBL/GenBank/DDBJ whole genome shotgun (WGS) entry which is preliminary data.</text>
</comment>
<dbReference type="Gene3D" id="1.25.40.20">
    <property type="entry name" value="Ankyrin repeat-containing domain"/>
    <property type="match status" value="1"/>
</dbReference>
<dbReference type="PROSITE" id="PS50297">
    <property type="entry name" value="ANK_REP_REGION"/>
    <property type="match status" value="1"/>
</dbReference>
<keyword evidence="1" id="KW-0040">ANK repeat</keyword>
<evidence type="ECO:0000256" key="1">
    <source>
        <dbReference type="PROSITE-ProRule" id="PRU00023"/>
    </source>
</evidence>
<name>A0AA38VET4_9PEZI</name>
<organism evidence="2 3">
    <name type="scientific">Pleurostoma richardsiae</name>
    <dbReference type="NCBI Taxonomy" id="41990"/>
    <lineage>
        <taxon>Eukaryota</taxon>
        <taxon>Fungi</taxon>
        <taxon>Dikarya</taxon>
        <taxon>Ascomycota</taxon>
        <taxon>Pezizomycotina</taxon>
        <taxon>Sordariomycetes</taxon>
        <taxon>Sordariomycetidae</taxon>
        <taxon>Calosphaeriales</taxon>
        <taxon>Pleurostomataceae</taxon>
        <taxon>Pleurostoma</taxon>
    </lineage>
</organism>
<gene>
    <name evidence="2" type="ORF">NKR23_g9467</name>
</gene>
<keyword evidence="3" id="KW-1185">Reference proteome</keyword>